<dbReference type="OrthoDB" id="8062037at2759"/>
<protein>
    <submittedName>
        <fullName evidence="2">Uncharacterized protein</fullName>
    </submittedName>
</protein>
<dbReference type="AlphaFoldDB" id="C1FG07"/>
<gene>
    <name evidence="2" type="ORF">MICPUN_60694</name>
</gene>
<dbReference type="GeneID" id="8245840"/>
<accession>C1FG07</accession>
<keyword evidence="3" id="KW-1185">Reference proteome</keyword>
<dbReference type="InParanoid" id="C1FG07"/>
<reference evidence="2 3" key="1">
    <citation type="journal article" date="2009" name="Science">
        <title>Green evolution and dynamic adaptations revealed by genomes of the marine picoeukaryotes Micromonas.</title>
        <authorList>
            <person name="Worden A.Z."/>
            <person name="Lee J.H."/>
            <person name="Mock T."/>
            <person name="Rouze P."/>
            <person name="Simmons M.P."/>
            <person name="Aerts A.L."/>
            <person name="Allen A.E."/>
            <person name="Cuvelier M.L."/>
            <person name="Derelle E."/>
            <person name="Everett M.V."/>
            <person name="Foulon E."/>
            <person name="Grimwood J."/>
            <person name="Gundlach H."/>
            <person name="Henrissat B."/>
            <person name="Napoli C."/>
            <person name="McDonald S.M."/>
            <person name="Parker M.S."/>
            <person name="Rombauts S."/>
            <person name="Salamov A."/>
            <person name="Von Dassow P."/>
            <person name="Badger J.H."/>
            <person name="Coutinho P.M."/>
            <person name="Demir E."/>
            <person name="Dubchak I."/>
            <person name="Gentemann C."/>
            <person name="Eikrem W."/>
            <person name="Gready J.E."/>
            <person name="John U."/>
            <person name="Lanier W."/>
            <person name="Lindquist E.A."/>
            <person name="Lucas S."/>
            <person name="Mayer K.F."/>
            <person name="Moreau H."/>
            <person name="Not F."/>
            <person name="Otillar R."/>
            <person name="Panaud O."/>
            <person name="Pangilinan J."/>
            <person name="Paulsen I."/>
            <person name="Piegu B."/>
            <person name="Poliakov A."/>
            <person name="Robbens S."/>
            <person name="Schmutz J."/>
            <person name="Toulza E."/>
            <person name="Wyss T."/>
            <person name="Zelensky A."/>
            <person name="Zhou K."/>
            <person name="Armbrust E.V."/>
            <person name="Bhattacharya D."/>
            <person name="Goodenough U.W."/>
            <person name="Van de Peer Y."/>
            <person name="Grigoriev I.V."/>
        </authorList>
    </citation>
    <scope>NUCLEOTIDE SEQUENCE [LARGE SCALE GENOMIC DNA]</scope>
    <source>
        <strain evidence="3">RCC299 / NOUM17</strain>
    </source>
</reference>
<dbReference type="Gene3D" id="3.30.40.10">
    <property type="entry name" value="Zinc/RING finger domain, C3HC4 (zinc finger)"/>
    <property type="match status" value="1"/>
</dbReference>
<dbReference type="SUPFAM" id="SSF57850">
    <property type="entry name" value="RING/U-box"/>
    <property type="match status" value="1"/>
</dbReference>
<evidence type="ECO:0000256" key="1">
    <source>
        <dbReference type="SAM" id="MobiDB-lite"/>
    </source>
</evidence>
<feature type="region of interest" description="Disordered" evidence="1">
    <location>
        <begin position="554"/>
        <end position="666"/>
    </location>
</feature>
<proteinExistence type="predicted"/>
<feature type="compositionally biased region" description="Basic and acidic residues" evidence="1">
    <location>
        <begin position="588"/>
        <end position="604"/>
    </location>
</feature>
<feature type="region of interest" description="Disordered" evidence="1">
    <location>
        <begin position="415"/>
        <end position="461"/>
    </location>
</feature>
<dbReference type="RefSeq" id="XP_002507915.1">
    <property type="nucleotide sequence ID" value="XM_002507869.1"/>
</dbReference>
<sequence length="849" mass="90941">MSDGGGGTGHTAGYEPVRGAEDTGSFGLGSLTSFLSSQAGAVESRAKAVASAVRSATSADARTAASYSLRDRAKEIDAMFRIDPEEARARGGIAGLVHSCEVALDRYDATHAHHLSRMEAANALAEDVRTRLERSRASWTELERETSTLSDVTDSVWKLGADVDRVCALLKETEDMLLEAEVAIGLDEVYARDAETRLSKRAAEIARREEVERMERFREEMAAQAQTNQVAQRSRQEIALEEELKRDLDVIRKSARKQAKREGKSGFTPERPAPEDHFGLLAKDGRKTNDDVDDTPIGPKRGSLAAAAAELDVAGSMRGSINRDLDDFLEDNEEEEEDGGGDIVGEKSERLYTVYGLRRQADATQAATSDAKESGASSWLASTAEAVGLARKKEKDDGSVVVNLRAPLTTMGAGDDVFVDEMPGIKPKPKTESEDAATTEKPEAPHEPGVGEQMSEQVSAAAAAAAARAEAAAAAARAQAEAAAHAAGEAAAAAKAQAEAAAAAARKNAEAAAAAVSSSVSSGWSSLLSFGQAATNHANKLAADVSNTVNNTVHSTHERWQQHLQGSGTSVADPAEGGDGVGAPAPEIPRETPAAEKEAKKEEAESPAPAAYKVSPTSDRVDRDEGFDEVVSKEGSRRFWEEKDAAASPRATDSPPQVKDSEAKPKATIAPAGMTNARVTSISDMVRMPFDAFRETVAPPVTPLRSSLSLDTLRQRLGRISRDHAALDPSEERRRTFWQSGGLFAPGIPYVMGLEDGDEEEDPSLSYEALSELDNVPRRGFTRAELQQRLRRSRRLPVGAECPISREGFKEGEKGVRLPCDCVDVWFKEAPLERWLATSRSCPVCRKEL</sequence>
<dbReference type="KEGG" id="mis:MICPUN_60694"/>
<evidence type="ECO:0000313" key="2">
    <source>
        <dbReference type="EMBL" id="ACO69173.1"/>
    </source>
</evidence>
<dbReference type="EMBL" id="CP001575">
    <property type="protein sequence ID" value="ACO69173.1"/>
    <property type="molecule type" value="Genomic_DNA"/>
</dbReference>
<organism evidence="2 3">
    <name type="scientific">Micromonas commoda (strain RCC299 / NOUM17 / CCMP2709)</name>
    <name type="common">Picoplanktonic green alga</name>
    <dbReference type="NCBI Taxonomy" id="296587"/>
    <lineage>
        <taxon>Eukaryota</taxon>
        <taxon>Viridiplantae</taxon>
        <taxon>Chlorophyta</taxon>
        <taxon>Mamiellophyceae</taxon>
        <taxon>Mamiellales</taxon>
        <taxon>Mamiellaceae</taxon>
        <taxon>Micromonas</taxon>
    </lineage>
</organism>
<feature type="region of interest" description="Disordered" evidence="1">
    <location>
        <begin position="255"/>
        <end position="301"/>
    </location>
</feature>
<name>C1FG07_MICCC</name>
<evidence type="ECO:0000313" key="3">
    <source>
        <dbReference type="Proteomes" id="UP000002009"/>
    </source>
</evidence>
<feature type="compositionally biased region" description="Basic and acidic residues" evidence="1">
    <location>
        <begin position="272"/>
        <end position="290"/>
    </location>
</feature>
<feature type="compositionally biased region" description="Basic and acidic residues" evidence="1">
    <location>
        <begin position="619"/>
        <end position="645"/>
    </location>
</feature>
<feature type="compositionally biased region" description="Basic and acidic residues" evidence="1">
    <location>
        <begin position="429"/>
        <end position="446"/>
    </location>
</feature>
<dbReference type="InterPro" id="IPR013083">
    <property type="entry name" value="Znf_RING/FYVE/PHD"/>
</dbReference>
<dbReference type="Proteomes" id="UP000002009">
    <property type="component" value="Chromosome 8"/>
</dbReference>